<dbReference type="AlphaFoldDB" id="A0A9P3Q5R1"/>
<reference evidence="2" key="1">
    <citation type="submission" date="2022-08" db="EMBL/GenBank/DDBJ databases">
        <title>Mycobacterium kiyosense sp. nov., scotochromogenic slow-glowing species isolated from respiratory specimens.</title>
        <authorList>
            <person name="Fukano H."/>
            <person name="Kazumi Y."/>
            <person name="Sakagami N."/>
            <person name="Ato M."/>
            <person name="Mitarai S."/>
            <person name="Hoshino Y."/>
        </authorList>
    </citation>
    <scope>NUCLEOTIDE SEQUENCE</scope>
    <source>
        <strain evidence="2">1413</strain>
        <strain evidence="1">SRL2020-028</strain>
    </source>
</reference>
<protein>
    <submittedName>
        <fullName evidence="2">Uncharacterized protein</fullName>
    </submittedName>
</protein>
<evidence type="ECO:0000313" key="2">
    <source>
        <dbReference type="EMBL" id="GLD30177.1"/>
    </source>
</evidence>
<name>A0A9P3Q5R1_9MYCO</name>
<keyword evidence="3" id="KW-1185">Reference proteome</keyword>
<dbReference type="EMBL" id="BRZI01000011">
    <property type="protein sequence ID" value="GLD30177.1"/>
    <property type="molecule type" value="Genomic_DNA"/>
</dbReference>
<evidence type="ECO:0000313" key="1">
    <source>
        <dbReference type="EMBL" id="GLB85937.1"/>
    </source>
</evidence>
<comment type="caution">
    <text evidence="2">The sequence shown here is derived from an EMBL/GenBank/DDBJ whole genome shotgun (WGS) entry which is preliminary data.</text>
</comment>
<sequence>MKLSGTSHETPNYLPMRYLAAATVLAGLVGLAAGTVGTARADTTMSGHYTWTTTSPQGSTSSGDFYFTPCGDGCASAALTAGGPSVGQAKLVNGQWVMNGTWPQRCSDGSTTGLPYVDTWDPVTLAGTETITFTSTACGATVGSQQVSKLQYTQAGS</sequence>
<organism evidence="2 3">
    <name type="scientific">Mycobacterium kiyosense</name>
    <dbReference type="NCBI Taxonomy" id="2871094"/>
    <lineage>
        <taxon>Bacteria</taxon>
        <taxon>Bacillati</taxon>
        <taxon>Actinomycetota</taxon>
        <taxon>Actinomycetes</taxon>
        <taxon>Mycobacteriales</taxon>
        <taxon>Mycobacteriaceae</taxon>
        <taxon>Mycobacterium</taxon>
    </lineage>
</organism>
<dbReference type="Proteomes" id="UP001165663">
    <property type="component" value="Unassembled WGS sequence"/>
</dbReference>
<gene>
    <name evidence="2" type="ORF">Mkiyose1413_20600</name>
    <name evidence="1" type="ORF">SRL2020028_51930</name>
</gene>
<dbReference type="EMBL" id="BRXE01000107">
    <property type="protein sequence ID" value="GLB85937.1"/>
    <property type="molecule type" value="Genomic_DNA"/>
</dbReference>
<accession>A0A9P3Q5R1</accession>
<dbReference type="Proteomes" id="UP001064782">
    <property type="component" value="Unassembled WGS sequence"/>
</dbReference>
<evidence type="ECO:0000313" key="3">
    <source>
        <dbReference type="Proteomes" id="UP001064782"/>
    </source>
</evidence>
<proteinExistence type="predicted"/>